<proteinExistence type="predicted"/>
<dbReference type="AlphaFoldDB" id="A0A6A5T5M9"/>
<sequence>MALFLSDRSEQIGWEQHPFYESTPIAWAVCLVHRKSLQIAESKCFDVRRRISCQGSTMGASSSRTGSRGRLFNDRATIPLSPMQTIFAPVGGGTKHIRTSTLHSASVLCCNNLGQLGNDRRLKFIWLGSVGSKPKRVLPRLQRGAGQCAVIAGHWSFDIQCA</sequence>
<dbReference type="Proteomes" id="UP000800038">
    <property type="component" value="Unassembled WGS sequence"/>
</dbReference>
<evidence type="ECO:0000313" key="2">
    <source>
        <dbReference type="Proteomes" id="UP000800038"/>
    </source>
</evidence>
<name>A0A6A5T5M9_9PLEO</name>
<gene>
    <name evidence="1" type="ORF">EJ02DRAFT_461657</name>
</gene>
<dbReference type="EMBL" id="ML975998">
    <property type="protein sequence ID" value="KAF1947468.1"/>
    <property type="molecule type" value="Genomic_DNA"/>
</dbReference>
<evidence type="ECO:0000313" key="1">
    <source>
        <dbReference type="EMBL" id="KAF1947468.1"/>
    </source>
</evidence>
<reference evidence="1" key="1">
    <citation type="journal article" date="2020" name="Stud. Mycol.">
        <title>101 Dothideomycetes genomes: a test case for predicting lifestyles and emergence of pathogens.</title>
        <authorList>
            <person name="Haridas S."/>
            <person name="Albert R."/>
            <person name="Binder M."/>
            <person name="Bloem J."/>
            <person name="Labutti K."/>
            <person name="Salamov A."/>
            <person name="Andreopoulos B."/>
            <person name="Baker S."/>
            <person name="Barry K."/>
            <person name="Bills G."/>
            <person name="Bluhm B."/>
            <person name="Cannon C."/>
            <person name="Castanera R."/>
            <person name="Culley D."/>
            <person name="Daum C."/>
            <person name="Ezra D."/>
            <person name="Gonzalez J."/>
            <person name="Henrissat B."/>
            <person name="Kuo A."/>
            <person name="Liang C."/>
            <person name="Lipzen A."/>
            <person name="Lutzoni F."/>
            <person name="Magnuson J."/>
            <person name="Mondo S."/>
            <person name="Nolan M."/>
            <person name="Ohm R."/>
            <person name="Pangilinan J."/>
            <person name="Park H.-J."/>
            <person name="Ramirez L."/>
            <person name="Alfaro M."/>
            <person name="Sun H."/>
            <person name="Tritt A."/>
            <person name="Yoshinaga Y."/>
            <person name="Zwiers L.-H."/>
            <person name="Turgeon B."/>
            <person name="Goodwin S."/>
            <person name="Spatafora J."/>
            <person name="Crous P."/>
            <person name="Grigoriev I."/>
        </authorList>
    </citation>
    <scope>NUCLEOTIDE SEQUENCE</scope>
    <source>
        <strain evidence="1">CBS 161.51</strain>
    </source>
</reference>
<keyword evidence="2" id="KW-1185">Reference proteome</keyword>
<accession>A0A6A5T5M9</accession>
<protein>
    <submittedName>
        <fullName evidence="1">Uncharacterized protein</fullName>
    </submittedName>
</protein>
<organism evidence="1 2">
    <name type="scientific">Clathrospora elynae</name>
    <dbReference type="NCBI Taxonomy" id="706981"/>
    <lineage>
        <taxon>Eukaryota</taxon>
        <taxon>Fungi</taxon>
        <taxon>Dikarya</taxon>
        <taxon>Ascomycota</taxon>
        <taxon>Pezizomycotina</taxon>
        <taxon>Dothideomycetes</taxon>
        <taxon>Pleosporomycetidae</taxon>
        <taxon>Pleosporales</taxon>
        <taxon>Diademaceae</taxon>
        <taxon>Clathrospora</taxon>
    </lineage>
</organism>